<sequence length="145" mass="16363">MAARIFGTAFEVGIERKDTFQVTTTKKSSVVRVQQFKNPTDEPKVIPLDANGHDARSSIDEGSIIFYYDMRQWAPLPDTSKYFSTTSFMEGTLTQEFYHGCLEDTGKLTDFASPPRENHYVGVQICPECVADADHDRCIEILEIS</sequence>
<dbReference type="PROSITE" id="PS00018">
    <property type="entry name" value="EF_HAND_1"/>
    <property type="match status" value="1"/>
</dbReference>
<dbReference type="RefSeq" id="XP_033378853.1">
    <property type="nucleotide sequence ID" value="XM_033526193.1"/>
</dbReference>
<protein>
    <submittedName>
        <fullName evidence="1">Uncharacterized protein</fullName>
    </submittedName>
</protein>
<dbReference type="Proteomes" id="UP000799778">
    <property type="component" value="Unassembled WGS sequence"/>
</dbReference>
<organism evidence="1 2">
    <name type="scientific">Aaosphaeria arxii CBS 175.79</name>
    <dbReference type="NCBI Taxonomy" id="1450172"/>
    <lineage>
        <taxon>Eukaryota</taxon>
        <taxon>Fungi</taxon>
        <taxon>Dikarya</taxon>
        <taxon>Ascomycota</taxon>
        <taxon>Pezizomycotina</taxon>
        <taxon>Dothideomycetes</taxon>
        <taxon>Pleosporomycetidae</taxon>
        <taxon>Pleosporales</taxon>
        <taxon>Pleosporales incertae sedis</taxon>
        <taxon>Aaosphaeria</taxon>
    </lineage>
</organism>
<reference evidence="1" key="1">
    <citation type="journal article" date="2020" name="Stud. Mycol.">
        <title>101 Dothideomycetes genomes: a test case for predicting lifestyles and emergence of pathogens.</title>
        <authorList>
            <person name="Haridas S."/>
            <person name="Albert R."/>
            <person name="Binder M."/>
            <person name="Bloem J."/>
            <person name="Labutti K."/>
            <person name="Salamov A."/>
            <person name="Andreopoulos B."/>
            <person name="Baker S."/>
            <person name="Barry K."/>
            <person name="Bills G."/>
            <person name="Bluhm B."/>
            <person name="Cannon C."/>
            <person name="Castanera R."/>
            <person name="Culley D."/>
            <person name="Daum C."/>
            <person name="Ezra D."/>
            <person name="Gonzalez J."/>
            <person name="Henrissat B."/>
            <person name="Kuo A."/>
            <person name="Liang C."/>
            <person name="Lipzen A."/>
            <person name="Lutzoni F."/>
            <person name="Magnuson J."/>
            <person name="Mondo S."/>
            <person name="Nolan M."/>
            <person name="Ohm R."/>
            <person name="Pangilinan J."/>
            <person name="Park H.-J."/>
            <person name="Ramirez L."/>
            <person name="Alfaro M."/>
            <person name="Sun H."/>
            <person name="Tritt A."/>
            <person name="Yoshinaga Y."/>
            <person name="Zwiers L.-H."/>
            <person name="Turgeon B."/>
            <person name="Goodwin S."/>
            <person name="Spatafora J."/>
            <person name="Crous P."/>
            <person name="Grigoriev I."/>
        </authorList>
    </citation>
    <scope>NUCLEOTIDE SEQUENCE</scope>
    <source>
        <strain evidence="1">CBS 175.79</strain>
    </source>
</reference>
<evidence type="ECO:0000313" key="2">
    <source>
        <dbReference type="Proteomes" id="UP000799778"/>
    </source>
</evidence>
<gene>
    <name evidence="1" type="ORF">BU24DRAFT_414093</name>
</gene>
<keyword evidence="2" id="KW-1185">Reference proteome</keyword>
<dbReference type="GeneID" id="54283590"/>
<dbReference type="AlphaFoldDB" id="A0A6A5XCL3"/>
<proteinExistence type="predicted"/>
<dbReference type="EMBL" id="ML978076">
    <property type="protein sequence ID" value="KAF2010514.1"/>
    <property type="molecule type" value="Genomic_DNA"/>
</dbReference>
<name>A0A6A5XCL3_9PLEO</name>
<evidence type="ECO:0000313" key="1">
    <source>
        <dbReference type="EMBL" id="KAF2010514.1"/>
    </source>
</evidence>
<accession>A0A6A5XCL3</accession>
<dbReference type="InterPro" id="IPR018247">
    <property type="entry name" value="EF_Hand_1_Ca_BS"/>
</dbReference>